<proteinExistence type="predicted"/>
<dbReference type="InParanoid" id="A0A2K1R7E6"/>
<reference evidence="1" key="2">
    <citation type="submission" date="2017-07" db="EMBL/GenBank/DDBJ databases">
        <title>WGS assembly of Populus trichocarpa.</title>
        <authorList>
            <person name="Tuskan G."/>
            <person name="Difazio S."/>
            <person name="Jansson S."/>
            <person name="Bohlmann J."/>
            <person name="Grigoriev I."/>
            <person name="Hellsten U."/>
            <person name="Putnam N."/>
            <person name="Ralph S."/>
            <person name="Rombauts S."/>
            <person name="Salamov A."/>
            <person name="Schein J."/>
            <person name="Sterck L."/>
            <person name="Aerts A."/>
            <person name="Bhalerao R."/>
            <person name="Bhalerao R."/>
            <person name="Blaudez D."/>
            <person name="Boerjan W."/>
            <person name="Brun A."/>
            <person name="Brunner A."/>
            <person name="Busov V."/>
            <person name="Campbell M."/>
            <person name="Carlson J."/>
            <person name="Chalot M."/>
            <person name="Chapman J."/>
            <person name="Chen G."/>
            <person name="Cooper D."/>
            <person name="Coutinho P."/>
            <person name="Couturier J."/>
            <person name="Covert S."/>
            <person name="Cronk Q."/>
            <person name="Cunningham R."/>
            <person name="Davis J."/>
            <person name="Degroeve S."/>
            <person name="Dejardin A."/>
            <person name="Depamphilis C."/>
            <person name="Detter J."/>
            <person name="Dirks B."/>
            <person name="Dubchak I."/>
            <person name="Duplessis S."/>
            <person name="Ehlting J."/>
            <person name="Ellis B."/>
            <person name="Gendler K."/>
            <person name="Goodstein D."/>
            <person name="Gribskov M."/>
            <person name="Grimwood J."/>
            <person name="Groover A."/>
            <person name="Gunter L."/>
            <person name="Hamberger B."/>
            <person name="Heinze B."/>
            <person name="Helariutta Y."/>
            <person name="Henrissat B."/>
            <person name="Holligan D."/>
            <person name="Holt R."/>
            <person name="Huang W."/>
            <person name="Islam-Faridi N."/>
            <person name="Jones S."/>
            <person name="Jones-Rhoades M."/>
            <person name="Jorgensen R."/>
            <person name="Joshi C."/>
            <person name="Kangasjarvi J."/>
            <person name="Karlsson J."/>
            <person name="Kelleher C."/>
            <person name="Kirkpatrick R."/>
            <person name="Kirst M."/>
            <person name="Kohler A."/>
            <person name="Kalluri U."/>
            <person name="Larimer F."/>
            <person name="Leebens-Mack J."/>
            <person name="Leple J."/>
            <person name="Locascio P."/>
            <person name="Lou Y."/>
            <person name="Lucas S."/>
            <person name="Martin F."/>
            <person name="Montanini B."/>
            <person name="Napoli C."/>
            <person name="Nelson D."/>
            <person name="Nelson C."/>
            <person name="Nieminen K."/>
            <person name="Nilsson O."/>
            <person name="Pereda V."/>
            <person name="Peter G."/>
            <person name="Philippe R."/>
            <person name="Pilate G."/>
            <person name="Poliakov A."/>
            <person name="Razumovskaya J."/>
            <person name="Richardson P."/>
            <person name="Rinaldi C."/>
            <person name="Ritland K."/>
            <person name="Rouze P."/>
            <person name="Ryaboy D."/>
            <person name="Schmutz J."/>
            <person name="Schrader J."/>
            <person name="Segerman B."/>
            <person name="Shin H."/>
            <person name="Siddiqui A."/>
            <person name="Sterky F."/>
            <person name="Terry A."/>
            <person name="Tsai C."/>
            <person name="Uberbacher E."/>
            <person name="Unneberg P."/>
            <person name="Vahala J."/>
            <person name="Wall K."/>
            <person name="Wessler S."/>
            <person name="Yang G."/>
            <person name="Yin T."/>
            <person name="Douglas C."/>
            <person name="Marra M."/>
            <person name="Sandberg G."/>
            <person name="Van De Peer Y."/>
            <person name="Rokhsar D."/>
        </authorList>
    </citation>
    <scope>NUCLEOTIDE SEQUENCE</scope>
    <source>
        <strain evidence="1">Nisqually-1</strain>
    </source>
</reference>
<organism evidence="1">
    <name type="scientific">Populus trichocarpa</name>
    <name type="common">Western balsam poplar</name>
    <name type="synonym">Populus balsamifera subsp. trichocarpa</name>
    <dbReference type="NCBI Taxonomy" id="3694"/>
    <lineage>
        <taxon>Eukaryota</taxon>
        <taxon>Viridiplantae</taxon>
        <taxon>Streptophyta</taxon>
        <taxon>Embryophyta</taxon>
        <taxon>Tracheophyta</taxon>
        <taxon>Spermatophyta</taxon>
        <taxon>Magnoliopsida</taxon>
        <taxon>eudicotyledons</taxon>
        <taxon>Gunneridae</taxon>
        <taxon>Pentapetalae</taxon>
        <taxon>rosids</taxon>
        <taxon>fabids</taxon>
        <taxon>Malpighiales</taxon>
        <taxon>Salicaceae</taxon>
        <taxon>Saliceae</taxon>
        <taxon>Populus</taxon>
    </lineage>
</organism>
<sequence length="69" mass="8042">MQKLLLSACQDFLWKSFPFVVNWCVKHFVGHLCTSFLSKKSNCVHIITLMHGRVSNNFFPLMTSFIKFS</sequence>
<evidence type="ECO:0000313" key="1">
    <source>
        <dbReference type="EMBL" id="PNS23205.1"/>
    </source>
</evidence>
<accession>A0A2K1R7E6</accession>
<dbReference type="AlphaFoldDB" id="A0A2K1R7E6"/>
<name>A0A2K1R7E6_POPTR</name>
<gene>
    <name evidence="1" type="ORF">POPTR_T080800</name>
</gene>
<dbReference type="EMBL" id="KZ623393">
    <property type="protein sequence ID" value="PNS23205.1"/>
    <property type="molecule type" value="Genomic_DNA"/>
</dbReference>
<reference evidence="1" key="1">
    <citation type="journal article" date="2006" name="Science">
        <title>The genome of black cottonwood, Populus trichocarpa (Torr. &amp; Gray).</title>
        <authorList>
            <person name="Tuskan G.A."/>
            <person name="Difazio S."/>
            <person name="Jansson S."/>
            <person name="Bohlmann J."/>
            <person name="Grigoriev I."/>
            <person name="Hellsten U."/>
            <person name="Putnam N."/>
            <person name="Ralph S."/>
            <person name="Rombauts S."/>
            <person name="Salamov A."/>
            <person name="Schein J."/>
            <person name="Sterck L."/>
            <person name="Aerts A."/>
            <person name="Bhalerao R.R."/>
            <person name="Bhalerao R.P."/>
            <person name="Blaudez D."/>
            <person name="Boerjan W."/>
            <person name="Brun A."/>
            <person name="Brunner A."/>
            <person name="Busov V."/>
            <person name="Campbell M."/>
            <person name="Carlson J."/>
            <person name="Chalot M."/>
            <person name="Chapman J."/>
            <person name="Chen G.L."/>
            <person name="Cooper D."/>
            <person name="Coutinho P.M."/>
            <person name="Couturier J."/>
            <person name="Covert S."/>
            <person name="Cronk Q."/>
            <person name="Cunningham R."/>
            <person name="Davis J."/>
            <person name="Degroeve S."/>
            <person name="Dejardin A."/>
            <person name="Depamphilis C."/>
            <person name="Detter J."/>
            <person name="Dirks B."/>
            <person name="Dubchak I."/>
            <person name="Duplessis S."/>
            <person name="Ehlting J."/>
            <person name="Ellis B."/>
            <person name="Gendler K."/>
            <person name="Goodstein D."/>
            <person name="Gribskov M."/>
            <person name="Grimwood J."/>
            <person name="Groover A."/>
            <person name="Gunter L."/>
            <person name="Hamberger B."/>
            <person name="Heinze B."/>
            <person name="Helariutta Y."/>
            <person name="Henrissat B."/>
            <person name="Holligan D."/>
            <person name="Holt R."/>
            <person name="Huang W."/>
            <person name="Islam-Faridi N."/>
            <person name="Jones S."/>
            <person name="Jones-Rhoades M."/>
            <person name="Jorgensen R."/>
            <person name="Joshi C."/>
            <person name="Kangasjarvi J."/>
            <person name="Karlsson J."/>
            <person name="Kelleher C."/>
            <person name="Kirkpatrick R."/>
            <person name="Kirst M."/>
            <person name="Kohler A."/>
            <person name="Kalluri U."/>
            <person name="Larimer F."/>
            <person name="Leebens-Mack J."/>
            <person name="Leple J.C."/>
            <person name="Locascio P."/>
            <person name="Lou Y."/>
            <person name="Lucas S."/>
            <person name="Martin F."/>
            <person name="Montanini B."/>
            <person name="Napoli C."/>
            <person name="Nelson D.R."/>
            <person name="Nelson C."/>
            <person name="Nieminen K."/>
            <person name="Nilsson O."/>
            <person name="Pereda V."/>
            <person name="Peter G."/>
            <person name="Philippe R."/>
            <person name="Pilate G."/>
            <person name="Poliakov A."/>
            <person name="Razumovskaya J."/>
            <person name="Richardson P."/>
            <person name="Rinaldi C."/>
            <person name="Ritland K."/>
            <person name="Rouze P."/>
            <person name="Ryaboy D."/>
            <person name="Schmutz J."/>
            <person name="Schrader J."/>
            <person name="Segerman B."/>
            <person name="Shin H."/>
            <person name="Siddiqui A."/>
            <person name="Sterky F."/>
            <person name="Terry A."/>
            <person name="Tsai C.J."/>
            <person name="Uberbacher E."/>
            <person name="Unneberg P."/>
            <person name="Vahala J."/>
            <person name="Wall K."/>
            <person name="Wessler S."/>
            <person name="Yang G."/>
            <person name="Yin T."/>
            <person name="Douglas C."/>
            <person name="Marra M."/>
            <person name="Sandberg G."/>
            <person name="Van de Peer Y."/>
            <person name="Rokhsar D."/>
        </authorList>
    </citation>
    <scope>NUCLEOTIDE SEQUENCE [LARGE SCALE GENOMIC DNA]</scope>
    <source>
        <strain evidence="1">Nisqually-1</strain>
    </source>
</reference>
<protein>
    <submittedName>
        <fullName evidence="1">Uncharacterized protein</fullName>
    </submittedName>
</protein>